<sequence>VSVSTGNLFSNAQIVFADAQNEWKQMRKKSEDIEQIICTYFATPIQLTLYISFLSTSRNSNDESSISISKKPRFNALAQKLALTKQKAAEKQLKELSNLHRIAQDLQLHCDFLAQISETKKIIDEKKGKN</sequence>
<comment type="caution">
    <text evidence="1">The sequence shown here is derived from an EMBL/GenBank/DDBJ whole genome shotgun (WGS) entry which is preliminary data.</text>
</comment>
<proteinExistence type="predicted"/>
<evidence type="ECO:0000313" key="1">
    <source>
        <dbReference type="EMBL" id="CAG8806530.1"/>
    </source>
</evidence>
<name>A0ABN7VYR1_GIGMA</name>
<dbReference type="Proteomes" id="UP000789901">
    <property type="component" value="Unassembled WGS sequence"/>
</dbReference>
<reference evidence="1 2" key="1">
    <citation type="submission" date="2021-06" db="EMBL/GenBank/DDBJ databases">
        <authorList>
            <person name="Kallberg Y."/>
            <person name="Tangrot J."/>
            <person name="Rosling A."/>
        </authorList>
    </citation>
    <scope>NUCLEOTIDE SEQUENCE [LARGE SCALE GENOMIC DNA]</scope>
    <source>
        <strain evidence="1 2">120-4 pot B 10/14</strain>
    </source>
</reference>
<accession>A0ABN7VYR1</accession>
<protein>
    <submittedName>
        <fullName evidence="1">19045_t:CDS:1</fullName>
    </submittedName>
</protein>
<keyword evidence="2" id="KW-1185">Reference proteome</keyword>
<feature type="non-terminal residue" evidence="1">
    <location>
        <position position="1"/>
    </location>
</feature>
<organism evidence="1 2">
    <name type="scientific">Gigaspora margarita</name>
    <dbReference type="NCBI Taxonomy" id="4874"/>
    <lineage>
        <taxon>Eukaryota</taxon>
        <taxon>Fungi</taxon>
        <taxon>Fungi incertae sedis</taxon>
        <taxon>Mucoromycota</taxon>
        <taxon>Glomeromycotina</taxon>
        <taxon>Glomeromycetes</taxon>
        <taxon>Diversisporales</taxon>
        <taxon>Gigasporaceae</taxon>
        <taxon>Gigaspora</taxon>
    </lineage>
</organism>
<dbReference type="EMBL" id="CAJVQB010025528">
    <property type="protein sequence ID" value="CAG8806530.1"/>
    <property type="molecule type" value="Genomic_DNA"/>
</dbReference>
<evidence type="ECO:0000313" key="2">
    <source>
        <dbReference type="Proteomes" id="UP000789901"/>
    </source>
</evidence>
<gene>
    <name evidence="1" type="ORF">GMARGA_LOCUS24321</name>
</gene>